<feature type="compositionally biased region" description="Polar residues" evidence="1">
    <location>
        <begin position="10"/>
        <end position="31"/>
    </location>
</feature>
<evidence type="ECO:0000313" key="3">
    <source>
        <dbReference type="Proteomes" id="UP001451303"/>
    </source>
</evidence>
<feature type="region of interest" description="Disordered" evidence="1">
    <location>
        <begin position="358"/>
        <end position="377"/>
    </location>
</feature>
<gene>
    <name evidence="2" type="ORF">QR685DRAFT_604972</name>
</gene>
<dbReference type="Proteomes" id="UP001451303">
    <property type="component" value="Unassembled WGS sequence"/>
</dbReference>
<reference evidence="2 3" key="1">
    <citation type="submission" date="2023-09" db="EMBL/GenBank/DDBJ databases">
        <title>Multi-omics analysis of a traditional fermented food reveals byproduct-associated fungal strains for waste-to-food upcycling.</title>
        <authorList>
            <consortium name="Lawrence Berkeley National Laboratory"/>
            <person name="Rekdal V.M."/>
            <person name="Villalobos-Escobedo J.M."/>
            <person name="Rodriguez-Valeron N."/>
            <person name="Garcia M.O."/>
            <person name="Vasquez D.P."/>
            <person name="Damayanti I."/>
            <person name="Sorensen P.M."/>
            <person name="Baidoo E.E."/>
            <person name="De Carvalho A.C."/>
            <person name="Riley R."/>
            <person name="Lipzen A."/>
            <person name="He G."/>
            <person name="Yan M."/>
            <person name="Haridas S."/>
            <person name="Daum C."/>
            <person name="Yoshinaga Y."/>
            <person name="Ng V."/>
            <person name="Grigoriev I.V."/>
            <person name="Munk R."/>
            <person name="Nuraida L."/>
            <person name="Wijaya C.H."/>
            <person name="Morales P.-C."/>
            <person name="Keasling J.D."/>
        </authorList>
    </citation>
    <scope>NUCLEOTIDE SEQUENCE [LARGE SCALE GENOMIC DNA]</scope>
    <source>
        <strain evidence="2 3">FGSC 2613</strain>
    </source>
</reference>
<evidence type="ECO:0008006" key="4">
    <source>
        <dbReference type="Google" id="ProtNLM"/>
    </source>
</evidence>
<feature type="region of interest" description="Disordered" evidence="1">
    <location>
        <begin position="1"/>
        <end position="31"/>
    </location>
</feature>
<dbReference type="EMBL" id="JAVLET010000003">
    <property type="protein sequence ID" value="KAL0472033.1"/>
    <property type="molecule type" value="Genomic_DNA"/>
</dbReference>
<comment type="caution">
    <text evidence="2">The sequence shown here is derived from an EMBL/GenBank/DDBJ whole genome shotgun (WGS) entry which is preliminary data.</text>
</comment>
<evidence type="ECO:0000313" key="2">
    <source>
        <dbReference type="EMBL" id="KAL0472033.1"/>
    </source>
</evidence>
<accession>A0ABR3DIF8</accession>
<proteinExistence type="predicted"/>
<sequence length="377" mass="42078">MAGLPDEPGTSATTTSDAQSPTLANMDTTNDASMPSCDEIIEIDPDGDLLLYTKPGLALGGRFRFRPVWKAMLFGPWKEPKPADDSGWAVELPEDPAYEFRIVLSIIHGFVNRVPSYLLISTLFRLLILVNKYDITHTMTPWCTKWETPALGTLVGPLVPKGLYIARELGHKNLFICRLAHIAVNTWVEGDFLVFRDSSTMARDLDGIILQDEDYLGPTDVLDVIFNIRKAVIEKMTAPLIEDLEALVDSTPRCTTSSISNTSTRRLCDAAVLGSIHRGMIQRRGSILPRESSCITESVVHLASELFPMMDEIQTLESHSSQCSLKDKYKKHNITLHDGVTTIARGFLTPEHRAYMASKRSKTGLENQPALSRQRYW</sequence>
<keyword evidence="3" id="KW-1185">Reference proteome</keyword>
<organism evidence="2 3">
    <name type="scientific">Neurospora intermedia</name>
    <dbReference type="NCBI Taxonomy" id="5142"/>
    <lineage>
        <taxon>Eukaryota</taxon>
        <taxon>Fungi</taxon>
        <taxon>Dikarya</taxon>
        <taxon>Ascomycota</taxon>
        <taxon>Pezizomycotina</taxon>
        <taxon>Sordariomycetes</taxon>
        <taxon>Sordariomycetidae</taxon>
        <taxon>Sordariales</taxon>
        <taxon>Sordariaceae</taxon>
        <taxon>Neurospora</taxon>
    </lineage>
</organism>
<name>A0ABR3DIF8_NEUIN</name>
<evidence type="ECO:0000256" key="1">
    <source>
        <dbReference type="SAM" id="MobiDB-lite"/>
    </source>
</evidence>
<protein>
    <recommendedName>
        <fullName evidence="4">BTB domain-containing protein</fullName>
    </recommendedName>
</protein>